<proteinExistence type="predicted"/>
<dbReference type="EMBL" id="MK071984">
    <property type="protein sequence ID" value="AYV76447.1"/>
    <property type="molecule type" value="Genomic_DNA"/>
</dbReference>
<dbReference type="SUPFAM" id="SSF57850">
    <property type="entry name" value="RING/U-box"/>
    <property type="match status" value="1"/>
</dbReference>
<accession>A0A3G4ZNJ8</accession>
<name>A0A3G4ZNJ8_9VIRU</name>
<dbReference type="GO" id="GO:0004842">
    <property type="term" value="F:ubiquitin-protein transferase activity"/>
    <property type="evidence" value="ECO:0007669"/>
    <property type="project" value="InterPro"/>
</dbReference>
<feature type="non-terminal residue" evidence="2">
    <location>
        <position position="86"/>
    </location>
</feature>
<dbReference type="GO" id="GO:0016567">
    <property type="term" value="P:protein ubiquitination"/>
    <property type="evidence" value="ECO:0007669"/>
    <property type="project" value="InterPro"/>
</dbReference>
<reference evidence="2" key="1">
    <citation type="submission" date="2018-10" db="EMBL/GenBank/DDBJ databases">
        <title>Hidden diversity of soil giant viruses.</title>
        <authorList>
            <person name="Schulz F."/>
            <person name="Alteio L."/>
            <person name="Goudeau D."/>
            <person name="Ryan E.M."/>
            <person name="Malmstrom R.R."/>
            <person name="Blanchard J."/>
            <person name="Woyke T."/>
        </authorList>
    </citation>
    <scope>NUCLEOTIDE SEQUENCE</scope>
    <source>
        <strain evidence="2">TEV1</strain>
    </source>
</reference>
<gene>
    <name evidence="2" type="ORF">Terrestrivirus6_73</name>
</gene>
<dbReference type="Pfam" id="PF04564">
    <property type="entry name" value="U-box"/>
    <property type="match status" value="1"/>
</dbReference>
<dbReference type="InterPro" id="IPR013083">
    <property type="entry name" value="Znf_RING/FYVE/PHD"/>
</dbReference>
<evidence type="ECO:0000259" key="1">
    <source>
        <dbReference type="Pfam" id="PF04564"/>
    </source>
</evidence>
<dbReference type="Gene3D" id="3.30.40.10">
    <property type="entry name" value="Zinc/RING finger domain, C3HC4 (zinc finger)"/>
    <property type="match status" value="1"/>
</dbReference>
<sequence length="86" mass="10038">MDNPHACSDGTVYEKEAIDECLELKTKSPLTGIIIKKETYPVLILKEQIEEYLSRNPDKRKEKYISTPKKYVDVYGDINKILNFDR</sequence>
<evidence type="ECO:0000313" key="2">
    <source>
        <dbReference type="EMBL" id="AYV76447.1"/>
    </source>
</evidence>
<feature type="domain" description="U-box" evidence="1">
    <location>
        <begin position="1"/>
        <end position="56"/>
    </location>
</feature>
<protein>
    <recommendedName>
        <fullName evidence="1">U-box domain-containing protein</fullName>
    </recommendedName>
</protein>
<dbReference type="InterPro" id="IPR003613">
    <property type="entry name" value="Ubox_domain"/>
</dbReference>
<organism evidence="2">
    <name type="scientific">Terrestrivirus sp</name>
    <dbReference type="NCBI Taxonomy" id="2487775"/>
    <lineage>
        <taxon>Viruses</taxon>
        <taxon>Varidnaviria</taxon>
        <taxon>Bamfordvirae</taxon>
        <taxon>Nucleocytoviricota</taxon>
        <taxon>Megaviricetes</taxon>
        <taxon>Imitervirales</taxon>
        <taxon>Mimiviridae</taxon>
        <taxon>Klosneuvirinae</taxon>
    </lineage>
</organism>